<dbReference type="InterPro" id="IPR034660">
    <property type="entry name" value="DinB/YfiT-like"/>
</dbReference>
<name>A0ABD6SJB5_BACTU</name>
<organism evidence="2 3">
    <name type="scientific">Bacillus thuringiensis</name>
    <dbReference type="NCBI Taxonomy" id="1428"/>
    <lineage>
        <taxon>Bacteria</taxon>
        <taxon>Bacillati</taxon>
        <taxon>Bacillota</taxon>
        <taxon>Bacilli</taxon>
        <taxon>Bacillales</taxon>
        <taxon>Bacillaceae</taxon>
        <taxon>Bacillus</taxon>
        <taxon>Bacillus cereus group</taxon>
    </lineage>
</organism>
<dbReference type="EMBL" id="NTXF01000036">
    <property type="protein sequence ID" value="PEX45929.1"/>
    <property type="molecule type" value="Genomic_DNA"/>
</dbReference>
<comment type="caution">
    <text evidence="2">The sequence shown here is derived from an EMBL/GenBank/DDBJ whole genome shotgun (WGS) entry which is preliminary data.</text>
</comment>
<dbReference type="SUPFAM" id="SSF109854">
    <property type="entry name" value="DinB/YfiT-like putative metalloenzymes"/>
    <property type="match status" value="1"/>
</dbReference>
<gene>
    <name evidence="2" type="ORF">CN461_23355</name>
</gene>
<dbReference type="Pfam" id="PF12867">
    <property type="entry name" value="DinB_2"/>
    <property type="match status" value="1"/>
</dbReference>
<dbReference type="AlphaFoldDB" id="A0ABD6SJB5"/>
<accession>A0ABD6SJB5</accession>
<dbReference type="Gene3D" id="1.20.120.450">
    <property type="entry name" value="dinb family like domain"/>
    <property type="match status" value="1"/>
</dbReference>
<evidence type="ECO:0000313" key="2">
    <source>
        <dbReference type="EMBL" id="PEX45929.1"/>
    </source>
</evidence>
<proteinExistence type="predicted"/>
<protein>
    <submittedName>
        <fullName evidence="2">DinB family protein</fullName>
    </submittedName>
</protein>
<feature type="domain" description="DinB-like" evidence="1">
    <location>
        <begin position="11"/>
        <end position="145"/>
    </location>
</feature>
<dbReference type="Proteomes" id="UP000220502">
    <property type="component" value="Unassembled WGS sequence"/>
</dbReference>
<dbReference type="InterPro" id="IPR024775">
    <property type="entry name" value="DinB-like"/>
</dbReference>
<dbReference type="RefSeq" id="WP_052508618.1">
    <property type="nucleotide sequence ID" value="NZ_NTRM01000032.1"/>
</dbReference>
<evidence type="ECO:0000259" key="1">
    <source>
        <dbReference type="Pfam" id="PF12867"/>
    </source>
</evidence>
<sequence length="168" mass="19599">MSIISKILLEQFEMTRNCFIQVVDSVPKELLHIQPSCFKNTIQWQVGHVLTITEQYIFEFPEKSMHIPKNYIEFFGEGTSPLNWPKNAPKINELEKALKNQLNRICKLSFEKFEATLKEPVLGYTTFYELASMLLLHEAYHLGQIYSMHKIIESENQASSTKLKKKNT</sequence>
<evidence type="ECO:0000313" key="3">
    <source>
        <dbReference type="Proteomes" id="UP000220502"/>
    </source>
</evidence>
<reference evidence="2 3" key="1">
    <citation type="submission" date="2017-09" db="EMBL/GenBank/DDBJ databases">
        <title>Large-scale bioinformatics analysis of Bacillus genomes uncovers conserved roles of natural products in bacterial physiology.</title>
        <authorList>
            <consortium name="Agbiome Team Llc"/>
            <person name="Bleich R.M."/>
            <person name="Kirk G.J."/>
            <person name="Santa Maria K.C."/>
            <person name="Allen S.E."/>
            <person name="Farag S."/>
            <person name="Shank E.A."/>
            <person name="Bowers A."/>
        </authorList>
    </citation>
    <scope>NUCLEOTIDE SEQUENCE [LARGE SCALE GENOMIC DNA]</scope>
    <source>
        <strain evidence="2 3">AFS007900</strain>
    </source>
</reference>